<evidence type="ECO:0008006" key="3">
    <source>
        <dbReference type="Google" id="ProtNLM"/>
    </source>
</evidence>
<proteinExistence type="predicted"/>
<organism evidence="1 2">
    <name type="scientific">Candidatus Dojkabacteria bacterium</name>
    <dbReference type="NCBI Taxonomy" id="2099670"/>
    <lineage>
        <taxon>Bacteria</taxon>
        <taxon>Candidatus Dojkabacteria</taxon>
    </lineage>
</organism>
<dbReference type="SUPFAM" id="SSF88697">
    <property type="entry name" value="PUA domain-like"/>
    <property type="match status" value="1"/>
</dbReference>
<dbReference type="EMBL" id="SSDS01000020">
    <property type="protein sequence ID" value="TXG78319.1"/>
    <property type="molecule type" value="Genomic_DNA"/>
</dbReference>
<name>A0A5C7J9Y9_9BACT</name>
<accession>A0A5C7J9Y9</accession>
<evidence type="ECO:0000313" key="2">
    <source>
        <dbReference type="Proteomes" id="UP000321026"/>
    </source>
</evidence>
<gene>
    <name evidence="1" type="ORF">E6Q11_01305</name>
</gene>
<dbReference type="InterPro" id="IPR015947">
    <property type="entry name" value="PUA-like_sf"/>
</dbReference>
<dbReference type="Gene3D" id="2.30.130.30">
    <property type="entry name" value="Hypothetical protein"/>
    <property type="match status" value="1"/>
</dbReference>
<dbReference type="AlphaFoldDB" id="A0A5C7J9Y9"/>
<protein>
    <recommendedName>
        <fullName evidence="3">ASCH domain-containing protein</fullName>
    </recommendedName>
</protein>
<dbReference type="CDD" id="cd06554">
    <property type="entry name" value="ASCH_ASC-1_like"/>
    <property type="match status" value="1"/>
</dbReference>
<reference evidence="1 2" key="1">
    <citation type="submission" date="2018-09" db="EMBL/GenBank/DDBJ databases">
        <title>Metagenome Assembled Genomes from an Advanced Water Purification Facility.</title>
        <authorList>
            <person name="Stamps B.W."/>
            <person name="Spear J.R."/>
        </authorList>
    </citation>
    <scope>NUCLEOTIDE SEQUENCE [LARGE SCALE GENOMIC DNA]</scope>
    <source>
        <strain evidence="1">Bin_63_2</strain>
    </source>
</reference>
<comment type="caution">
    <text evidence="1">The sequence shown here is derived from an EMBL/GenBank/DDBJ whole genome shotgun (WGS) entry which is preliminary data.</text>
</comment>
<sequence>MLALTIKQPWAWAILWAGKDIENRSWASQHRGPLLIHSSKSVSRAEFERSAEFMRSIGVTVPSFAELQSQMGVVLGAVTLLDCVESADSPWWIGPVGWKLTDPRPWANPVPCSGKLGLWEFDGPVEPIVQPSRPRQAIQRDLFGRVTSVRSLTPTPAVEQLSLI</sequence>
<evidence type="ECO:0000313" key="1">
    <source>
        <dbReference type="EMBL" id="TXG78319.1"/>
    </source>
</evidence>
<dbReference type="Proteomes" id="UP000321026">
    <property type="component" value="Unassembled WGS sequence"/>
</dbReference>